<dbReference type="Proteomes" id="UP000050525">
    <property type="component" value="Unassembled WGS sequence"/>
</dbReference>
<gene>
    <name evidence="3" type="ORF">Y1Q_0023073</name>
</gene>
<name>A0A151NK42_ALLMI</name>
<feature type="region of interest" description="Disordered" evidence="1">
    <location>
        <begin position="29"/>
        <end position="65"/>
    </location>
</feature>
<feature type="transmembrane region" description="Helical" evidence="2">
    <location>
        <begin position="113"/>
        <end position="133"/>
    </location>
</feature>
<feature type="compositionally biased region" description="Basic residues" evidence="1">
    <location>
        <begin position="43"/>
        <end position="53"/>
    </location>
</feature>
<proteinExistence type="predicted"/>
<feature type="compositionally biased region" description="Polar residues" evidence="1">
    <location>
        <begin position="54"/>
        <end position="65"/>
    </location>
</feature>
<accession>A0A151NK42</accession>
<protein>
    <submittedName>
        <fullName evidence="3">Uncharacterized protein</fullName>
    </submittedName>
</protein>
<dbReference type="AlphaFoldDB" id="A0A151NK42"/>
<sequence length="141" mass="15935">MCRGATETTGASLVVLLFRHPCLQNPNWRQGTQTALGRPAGRLTRKRASKSLRRSNNGRANDRPNSSAFGMVVTCYRARHNNLSESEWKGPSQLPQVLQPIQRALSALWRRRWSSVLGCAIYQVSVMLILNYFCTAWCQND</sequence>
<keyword evidence="2" id="KW-0472">Membrane</keyword>
<evidence type="ECO:0000256" key="2">
    <source>
        <dbReference type="SAM" id="Phobius"/>
    </source>
</evidence>
<evidence type="ECO:0000313" key="4">
    <source>
        <dbReference type="Proteomes" id="UP000050525"/>
    </source>
</evidence>
<evidence type="ECO:0000313" key="3">
    <source>
        <dbReference type="EMBL" id="KYO37049.1"/>
    </source>
</evidence>
<organism evidence="3 4">
    <name type="scientific">Alligator mississippiensis</name>
    <name type="common">American alligator</name>
    <dbReference type="NCBI Taxonomy" id="8496"/>
    <lineage>
        <taxon>Eukaryota</taxon>
        <taxon>Metazoa</taxon>
        <taxon>Chordata</taxon>
        <taxon>Craniata</taxon>
        <taxon>Vertebrata</taxon>
        <taxon>Euteleostomi</taxon>
        <taxon>Archelosauria</taxon>
        <taxon>Archosauria</taxon>
        <taxon>Crocodylia</taxon>
        <taxon>Alligatoridae</taxon>
        <taxon>Alligatorinae</taxon>
        <taxon>Alligator</taxon>
    </lineage>
</organism>
<comment type="caution">
    <text evidence="3">The sequence shown here is derived from an EMBL/GenBank/DDBJ whole genome shotgun (WGS) entry which is preliminary data.</text>
</comment>
<dbReference type="EMBL" id="AKHW03002882">
    <property type="protein sequence ID" value="KYO37049.1"/>
    <property type="molecule type" value="Genomic_DNA"/>
</dbReference>
<keyword evidence="2" id="KW-0812">Transmembrane</keyword>
<reference evidence="3 4" key="1">
    <citation type="journal article" date="2012" name="Genome Biol.">
        <title>Sequencing three crocodilian genomes to illuminate the evolution of archosaurs and amniotes.</title>
        <authorList>
            <person name="St John J.A."/>
            <person name="Braun E.L."/>
            <person name="Isberg S.R."/>
            <person name="Miles L.G."/>
            <person name="Chong A.Y."/>
            <person name="Gongora J."/>
            <person name="Dalzell P."/>
            <person name="Moran C."/>
            <person name="Bed'hom B."/>
            <person name="Abzhanov A."/>
            <person name="Burgess S.C."/>
            <person name="Cooksey A.M."/>
            <person name="Castoe T.A."/>
            <person name="Crawford N.G."/>
            <person name="Densmore L.D."/>
            <person name="Drew J.C."/>
            <person name="Edwards S.V."/>
            <person name="Faircloth B.C."/>
            <person name="Fujita M.K."/>
            <person name="Greenwold M.J."/>
            <person name="Hoffmann F.G."/>
            <person name="Howard J.M."/>
            <person name="Iguchi T."/>
            <person name="Janes D.E."/>
            <person name="Khan S.Y."/>
            <person name="Kohno S."/>
            <person name="de Koning A.J."/>
            <person name="Lance S.L."/>
            <person name="McCarthy F.M."/>
            <person name="McCormack J.E."/>
            <person name="Merchant M.E."/>
            <person name="Peterson D.G."/>
            <person name="Pollock D.D."/>
            <person name="Pourmand N."/>
            <person name="Raney B.J."/>
            <person name="Roessler K.A."/>
            <person name="Sanford J.R."/>
            <person name="Sawyer R.H."/>
            <person name="Schmidt C.J."/>
            <person name="Triplett E.W."/>
            <person name="Tuberville T.D."/>
            <person name="Venegas-Anaya M."/>
            <person name="Howard J.T."/>
            <person name="Jarvis E.D."/>
            <person name="Guillette L.J.Jr."/>
            <person name="Glenn T.C."/>
            <person name="Green R.E."/>
            <person name="Ray D.A."/>
        </authorList>
    </citation>
    <scope>NUCLEOTIDE SEQUENCE [LARGE SCALE GENOMIC DNA]</scope>
    <source>
        <strain evidence="3">KSC_2009_1</strain>
    </source>
</reference>
<keyword evidence="2" id="KW-1133">Transmembrane helix</keyword>
<keyword evidence="4" id="KW-1185">Reference proteome</keyword>
<evidence type="ECO:0000256" key="1">
    <source>
        <dbReference type="SAM" id="MobiDB-lite"/>
    </source>
</evidence>